<evidence type="ECO:0000313" key="2">
    <source>
        <dbReference type="EMBL" id="QHQ34316.1"/>
    </source>
</evidence>
<keyword evidence="1" id="KW-0732">Signal</keyword>
<evidence type="ECO:0000256" key="1">
    <source>
        <dbReference type="SAM" id="SignalP"/>
    </source>
</evidence>
<organism evidence="2 3">
    <name type="scientific">Algicella marina</name>
    <dbReference type="NCBI Taxonomy" id="2683284"/>
    <lineage>
        <taxon>Bacteria</taxon>
        <taxon>Pseudomonadati</taxon>
        <taxon>Pseudomonadota</taxon>
        <taxon>Alphaproteobacteria</taxon>
        <taxon>Rhodobacterales</taxon>
        <taxon>Paracoccaceae</taxon>
        <taxon>Algicella</taxon>
    </lineage>
</organism>
<feature type="signal peptide" evidence="1">
    <location>
        <begin position="1"/>
        <end position="21"/>
    </location>
</feature>
<dbReference type="Proteomes" id="UP000464495">
    <property type="component" value="Chromosome"/>
</dbReference>
<accession>A0A6P1SYM7</accession>
<dbReference type="PROSITE" id="PS51257">
    <property type="entry name" value="PROKAR_LIPOPROTEIN"/>
    <property type="match status" value="1"/>
</dbReference>
<proteinExistence type="predicted"/>
<dbReference type="RefSeq" id="WP_161860887.1">
    <property type="nucleotide sequence ID" value="NZ_CP046620.1"/>
</dbReference>
<dbReference type="AlphaFoldDB" id="A0A6P1SYM7"/>
<name>A0A6P1SYM7_9RHOB</name>
<protein>
    <recommendedName>
        <fullName evidence="4">Lipoprotein</fullName>
    </recommendedName>
</protein>
<evidence type="ECO:0000313" key="3">
    <source>
        <dbReference type="Proteomes" id="UP000464495"/>
    </source>
</evidence>
<gene>
    <name evidence="2" type="ORF">GO499_03465</name>
</gene>
<sequence length="142" mass="15406">MQIFKILPAIALAVSACTVPAGTTSSSSSQPTSFTPVTWKENTPRATRNYDQIECELQGRGLDFSATEEEITAATNTIPVEQVTSFVRRCLDARGYTVTEKPVCSDAQASEAVSQGRFQRPPEFLPPLSTVKCMVVDQGFVV</sequence>
<dbReference type="KEGG" id="amaq:GO499_03465"/>
<reference evidence="2 3" key="1">
    <citation type="submission" date="2019-12" db="EMBL/GenBank/DDBJ databases">
        <title>Complete genome sequence of Algicella marina strain 9Alg 56(T) isolated from the red alga Tichocarpus crinitus.</title>
        <authorList>
            <person name="Kim S.-G."/>
            <person name="Nedashkovskaya O.I."/>
        </authorList>
    </citation>
    <scope>NUCLEOTIDE SEQUENCE [LARGE SCALE GENOMIC DNA]</scope>
    <source>
        <strain evidence="2 3">9Alg 56</strain>
    </source>
</reference>
<feature type="chain" id="PRO_5027082958" description="Lipoprotein" evidence="1">
    <location>
        <begin position="22"/>
        <end position="142"/>
    </location>
</feature>
<dbReference type="EMBL" id="CP046620">
    <property type="protein sequence ID" value="QHQ34316.1"/>
    <property type="molecule type" value="Genomic_DNA"/>
</dbReference>
<keyword evidence="3" id="KW-1185">Reference proteome</keyword>
<evidence type="ECO:0008006" key="4">
    <source>
        <dbReference type="Google" id="ProtNLM"/>
    </source>
</evidence>